<reference evidence="1 2" key="1">
    <citation type="submission" date="2019-02" db="EMBL/GenBank/DDBJ databases">
        <title>Deep-cultivation of Planctomycetes and their phenomic and genomic characterization uncovers novel biology.</title>
        <authorList>
            <person name="Wiegand S."/>
            <person name="Jogler M."/>
            <person name="Boedeker C."/>
            <person name="Pinto D."/>
            <person name="Vollmers J."/>
            <person name="Rivas-Marin E."/>
            <person name="Kohn T."/>
            <person name="Peeters S.H."/>
            <person name="Heuer A."/>
            <person name="Rast P."/>
            <person name="Oberbeckmann S."/>
            <person name="Bunk B."/>
            <person name="Jeske O."/>
            <person name="Meyerdierks A."/>
            <person name="Storesund J.E."/>
            <person name="Kallscheuer N."/>
            <person name="Luecker S."/>
            <person name="Lage O.M."/>
            <person name="Pohl T."/>
            <person name="Merkel B.J."/>
            <person name="Hornburger P."/>
            <person name="Mueller R.-W."/>
            <person name="Bruemmer F."/>
            <person name="Labrenz M."/>
            <person name="Spormann A.M."/>
            <person name="Op den Camp H."/>
            <person name="Overmann J."/>
            <person name="Amann R."/>
            <person name="Jetten M.S.M."/>
            <person name="Mascher T."/>
            <person name="Medema M.H."/>
            <person name="Devos D.P."/>
            <person name="Kaster A.-K."/>
            <person name="Ovreas L."/>
            <person name="Rohde M."/>
            <person name="Galperin M.Y."/>
            <person name="Jogler C."/>
        </authorList>
    </citation>
    <scope>NUCLEOTIDE SEQUENCE [LARGE SCALE GENOMIC DNA]</scope>
    <source>
        <strain evidence="1 2">Mal52</strain>
    </source>
</reference>
<dbReference type="AlphaFoldDB" id="A0A517ZHZ0"/>
<dbReference type="EMBL" id="CP036276">
    <property type="protein sequence ID" value="QDU42094.1"/>
    <property type="molecule type" value="Genomic_DNA"/>
</dbReference>
<proteinExistence type="predicted"/>
<evidence type="ECO:0000313" key="1">
    <source>
        <dbReference type="EMBL" id="QDU42094.1"/>
    </source>
</evidence>
<keyword evidence="2" id="KW-1185">Reference proteome</keyword>
<protein>
    <submittedName>
        <fullName evidence="1">Uncharacterized protein</fullName>
    </submittedName>
</protein>
<organism evidence="1 2">
    <name type="scientific">Symmachiella dynata</name>
    <dbReference type="NCBI Taxonomy" id="2527995"/>
    <lineage>
        <taxon>Bacteria</taxon>
        <taxon>Pseudomonadati</taxon>
        <taxon>Planctomycetota</taxon>
        <taxon>Planctomycetia</taxon>
        <taxon>Planctomycetales</taxon>
        <taxon>Planctomycetaceae</taxon>
        <taxon>Symmachiella</taxon>
    </lineage>
</organism>
<name>A0A517ZHZ0_9PLAN</name>
<dbReference type="Proteomes" id="UP000319383">
    <property type="component" value="Chromosome"/>
</dbReference>
<dbReference type="KEGG" id="sdyn:Mal52_05490"/>
<sequence length="106" mass="11876">MFCKLIFSTKWYLINHAQNIVSVKISWEQHLLVQKSGCAGRNRGQLKSNSQRPVQPALPCCVVKNDRRDGQRQGLLLLTECMQECNVDVSCLSDVLCPIGAIVNDC</sequence>
<evidence type="ECO:0000313" key="2">
    <source>
        <dbReference type="Proteomes" id="UP000319383"/>
    </source>
</evidence>
<accession>A0A517ZHZ0</accession>
<gene>
    <name evidence="1" type="ORF">Mal52_05490</name>
</gene>